<dbReference type="GO" id="GO:0051287">
    <property type="term" value="F:NAD binding"/>
    <property type="evidence" value="ECO:0007669"/>
    <property type="project" value="InterPro"/>
</dbReference>
<dbReference type="InterPro" id="IPR029753">
    <property type="entry name" value="D-isomer_DH_CS"/>
</dbReference>
<name>A0A078L044_9GAMM</name>
<dbReference type="SUPFAM" id="SSF51735">
    <property type="entry name" value="NAD(P)-binding Rossmann-fold domains"/>
    <property type="match status" value="1"/>
</dbReference>
<sequence>MKILADASLPGLLEAFPKPFELSFYKDMQDLSRLLKDQSILLCRAALKVNKRLLEGSTLSYVATASSGTDHIDTNYLEQNEIKLIDAKGANAQAVADYVIASIAYLQRFQGFSGINAGVVGMGEVGSRVTKRLEATGMHVFCYDPPKAAQDPTFISCSVESLKHCDLISIHANLHDKPPYPSHNLFDETLLSQLKPGVVIINAARGGIVNEIALLTQPNLRYCTDVYSNEPAISKAIVDFATLCTPHIAGHSIEAKLRAVHMISEKLHACFSLRPPSWQPTLVNPDTPAWNSENWQDFILSLYNPFNETKLLKAADNVELSFQQLRKAHQNRHEFCKIRLEKIQGLLE</sequence>
<keyword evidence="5" id="KW-0664">Pyridoxine biosynthesis</keyword>
<dbReference type="Gene3D" id="3.40.50.720">
    <property type="entry name" value="NAD(P)-binding Rossmann-like Domain"/>
    <property type="match status" value="2"/>
</dbReference>
<dbReference type="InterPro" id="IPR036291">
    <property type="entry name" value="NAD(P)-bd_dom_sf"/>
</dbReference>
<evidence type="ECO:0000259" key="7">
    <source>
        <dbReference type="Pfam" id="PF00389"/>
    </source>
</evidence>
<dbReference type="GO" id="GO:0005737">
    <property type="term" value="C:cytoplasm"/>
    <property type="evidence" value="ECO:0007669"/>
    <property type="project" value="InterPro"/>
</dbReference>
<keyword evidence="2" id="KW-0963">Cytoplasm</keyword>
<dbReference type="EMBL" id="CCSB01000003">
    <property type="protein sequence ID" value="CDZ78632.1"/>
    <property type="molecule type" value="Genomic_DNA"/>
</dbReference>
<evidence type="ECO:0000256" key="4">
    <source>
        <dbReference type="ARBA" id="ARBA00023027"/>
    </source>
</evidence>
<dbReference type="InterPro" id="IPR050418">
    <property type="entry name" value="D-iso_2-hydroxyacid_DH_PdxB"/>
</dbReference>
<dbReference type="Pfam" id="PF02826">
    <property type="entry name" value="2-Hacid_dh_C"/>
    <property type="match status" value="1"/>
</dbReference>
<dbReference type="InterPro" id="IPR006139">
    <property type="entry name" value="D-isomer_2_OHA_DH_cat_dom"/>
</dbReference>
<proteinExistence type="inferred from homology"/>
<evidence type="ECO:0000256" key="1">
    <source>
        <dbReference type="ARBA" id="ARBA00005854"/>
    </source>
</evidence>
<keyword evidence="3 6" id="KW-0560">Oxidoreductase</keyword>
<dbReference type="Proteomes" id="UP000044071">
    <property type="component" value="Unassembled WGS sequence"/>
</dbReference>
<keyword evidence="4" id="KW-0520">NAD</keyword>
<keyword evidence="10" id="KW-1185">Reference proteome</keyword>
<evidence type="ECO:0000256" key="5">
    <source>
        <dbReference type="ARBA" id="ARBA00023096"/>
    </source>
</evidence>
<accession>A0A078L044</accession>
<dbReference type="OrthoDB" id="9770208at2"/>
<feature type="domain" description="D-isomer specific 2-hydroxyacid dehydrogenase NAD-binding" evidence="8">
    <location>
        <begin position="112"/>
        <end position="249"/>
    </location>
</feature>
<feature type="domain" description="D-isomer specific 2-hydroxyacid dehydrogenase catalytic" evidence="7">
    <location>
        <begin position="22"/>
        <end position="272"/>
    </location>
</feature>
<dbReference type="STRING" id="1034943.BN59_02944"/>
<evidence type="ECO:0000313" key="10">
    <source>
        <dbReference type="Proteomes" id="UP000044071"/>
    </source>
</evidence>
<reference evidence="9 10" key="1">
    <citation type="submission" date="2014-06" db="EMBL/GenBank/DDBJ databases">
        <authorList>
            <person name="Urmite Genomes Urmite Genomes"/>
        </authorList>
    </citation>
    <scope>NUCLEOTIDE SEQUENCE [LARGE SCALE GENOMIC DNA]</scope>
</reference>
<dbReference type="PROSITE" id="PS00671">
    <property type="entry name" value="D_2_HYDROXYACID_DH_3"/>
    <property type="match status" value="1"/>
</dbReference>
<organism evidence="9 10">
    <name type="scientific">Legionella massiliensis</name>
    <dbReference type="NCBI Taxonomy" id="1034943"/>
    <lineage>
        <taxon>Bacteria</taxon>
        <taxon>Pseudomonadati</taxon>
        <taxon>Pseudomonadota</taxon>
        <taxon>Gammaproteobacteria</taxon>
        <taxon>Legionellales</taxon>
        <taxon>Legionellaceae</taxon>
        <taxon>Legionella</taxon>
    </lineage>
</organism>
<protein>
    <submittedName>
        <fullName evidence="9">Erythronate-4-phosphate dehydrogenase</fullName>
    </submittedName>
</protein>
<evidence type="ECO:0000313" key="9">
    <source>
        <dbReference type="EMBL" id="CDZ78632.1"/>
    </source>
</evidence>
<dbReference type="SUPFAM" id="SSF52283">
    <property type="entry name" value="Formate/glycerate dehydrogenase catalytic domain-like"/>
    <property type="match status" value="1"/>
</dbReference>
<comment type="similarity">
    <text evidence="1 6">Belongs to the D-isomer specific 2-hydroxyacid dehydrogenase family.</text>
</comment>
<dbReference type="GO" id="GO:0008615">
    <property type="term" value="P:pyridoxine biosynthetic process"/>
    <property type="evidence" value="ECO:0007669"/>
    <property type="project" value="UniProtKB-KW"/>
</dbReference>
<evidence type="ECO:0000256" key="6">
    <source>
        <dbReference type="RuleBase" id="RU003719"/>
    </source>
</evidence>
<dbReference type="InterPro" id="IPR006140">
    <property type="entry name" value="D-isomer_DH_NAD-bd"/>
</dbReference>
<dbReference type="GO" id="GO:0033711">
    <property type="term" value="F:4-phosphoerythronate dehydrogenase activity"/>
    <property type="evidence" value="ECO:0007669"/>
    <property type="project" value="InterPro"/>
</dbReference>
<dbReference type="InterPro" id="IPR020921">
    <property type="entry name" value="Erythronate-4-P_DHase"/>
</dbReference>
<dbReference type="RefSeq" id="WP_044011754.1">
    <property type="nucleotide sequence ID" value="NZ_CCVW01000003.1"/>
</dbReference>
<dbReference type="CDD" id="cd12158">
    <property type="entry name" value="ErythrP_dh"/>
    <property type="match status" value="1"/>
</dbReference>
<dbReference type="eggNOG" id="COG0111">
    <property type="taxonomic scope" value="Bacteria"/>
</dbReference>
<evidence type="ECO:0000256" key="2">
    <source>
        <dbReference type="ARBA" id="ARBA00022490"/>
    </source>
</evidence>
<dbReference type="PANTHER" id="PTHR43761">
    <property type="entry name" value="D-ISOMER SPECIFIC 2-HYDROXYACID DEHYDROGENASE FAMILY PROTEIN (AFU_ORTHOLOGUE AFUA_1G13630)"/>
    <property type="match status" value="1"/>
</dbReference>
<dbReference type="AlphaFoldDB" id="A0A078L044"/>
<evidence type="ECO:0000256" key="3">
    <source>
        <dbReference type="ARBA" id="ARBA00023002"/>
    </source>
</evidence>
<gene>
    <name evidence="9" type="primary">pdxB</name>
    <name evidence="9" type="ORF">BN59_02944</name>
</gene>
<dbReference type="PANTHER" id="PTHR43761:SF1">
    <property type="entry name" value="D-ISOMER SPECIFIC 2-HYDROXYACID DEHYDROGENASE CATALYTIC DOMAIN-CONTAINING PROTEIN-RELATED"/>
    <property type="match status" value="1"/>
</dbReference>
<evidence type="ECO:0000259" key="8">
    <source>
        <dbReference type="Pfam" id="PF02826"/>
    </source>
</evidence>
<dbReference type="Pfam" id="PF00389">
    <property type="entry name" value="2-Hacid_dh"/>
    <property type="match status" value="1"/>
</dbReference>